<reference evidence="2 3" key="1">
    <citation type="submission" date="2010-09" db="EMBL/GenBank/DDBJ databases">
        <authorList>
            <person name="Harkins D.M."/>
            <person name="Madupu R."/>
            <person name="Durkin A.S."/>
            <person name="Torralba M."/>
            <person name="Methe B."/>
            <person name="Sutton G.G."/>
            <person name="Nelson K.E."/>
        </authorList>
    </citation>
    <scope>NUCLEOTIDE SEQUENCE [LARGE SCALE GENOMIC DNA]</scope>
    <source>
        <strain evidence="2 3">CRIS 21A-A</strain>
    </source>
</reference>
<sequence length="705" mass="81916">MRRTIVIVVIMLFYTITNIFGQIANNNTGNSDSIVDTISLDEVLILQKLVKHSIQKDVYTVSSRIRERSYDVLDVLKNLPGVNIDNFSQQITVKMDNRVIVLVDGMERPKEYIRSLTSDQIAKIEILNVLPQKYSIAGMRYGINIITKNIMGYNVNLQNLMMFSPGNNGSNDVANIQPHANYIFVGKKIKFNMGYGYADIHWNYPIYYERSIIGDVDKISQNASPQFPNEYSSQRTNNVNIGFDYSLNKNNLIYSRSSFLHVDEGLFDKVLFYNAPLTNSSLLECEYYGNANKYNDFKQTLGYNSRFNENFNFSVDLNYNCRRAIKDVYKDQKYSALNEYINNKEFLQGNANVDYLLNNWITLNGGYTFMWNKYSSSLSNGVLSCNIFRRHDIFSYIDVNLKEILSIHTGLKFECFANQSLSQNIHYTEFLPTVQVSYIPKENIQIVGIFDMRMTYPIQNQLSEIKYQIGDKIWSRGVSTLKPIKVSTYSLQLTLWDNFMFGVGYEYNKNFISDVYIQESTGVSRTMVNENLHKWSFMAMYDWQISNSLSFENSVNVELSNLHSDFGSQKYTNVILDSQLNWFVKKINFTASLGYSKGLVRNPLSQGYNEIGQDLWEVSLQKSFFKKRLNVSLNYYPPIRFLIHDVQRTIIDTPFYKEMQSLNLHTYDNLLMLRVIFNLHRGAKGKIRNIGEKFINEDKRKRGLL</sequence>
<dbReference type="Proteomes" id="UP000016016">
    <property type="component" value="Unassembled WGS sequence"/>
</dbReference>
<accession>E1GY86</accession>
<proteinExistence type="predicted"/>
<dbReference type="EMBL" id="ADFQ01000102">
    <property type="protein sequence ID" value="EFN90377.1"/>
    <property type="molecule type" value="Genomic_DNA"/>
</dbReference>
<name>E1GY86_9BACT</name>
<comment type="caution">
    <text evidence="2">The sequence shown here is derived from an EMBL/GenBank/DDBJ whole genome shotgun (WGS) entry which is preliminary data.</text>
</comment>
<organism evidence="2 3">
    <name type="scientific">Prevotella amnii CRIS 21A-A</name>
    <dbReference type="NCBI Taxonomy" id="679191"/>
    <lineage>
        <taxon>Bacteria</taxon>
        <taxon>Pseudomonadati</taxon>
        <taxon>Bacteroidota</taxon>
        <taxon>Bacteroidia</taxon>
        <taxon>Bacteroidales</taxon>
        <taxon>Prevotellaceae</taxon>
        <taxon>Prevotella</taxon>
    </lineage>
</organism>
<feature type="domain" description="Outer membrane protein beta-barrel" evidence="1">
    <location>
        <begin position="418"/>
        <end position="635"/>
    </location>
</feature>
<evidence type="ECO:0000313" key="2">
    <source>
        <dbReference type="EMBL" id="EFN90377.1"/>
    </source>
</evidence>
<dbReference type="AlphaFoldDB" id="E1GY86"/>
<dbReference type="InterPro" id="IPR041700">
    <property type="entry name" value="OMP_b-brl_3"/>
</dbReference>
<dbReference type="SUPFAM" id="SSF56935">
    <property type="entry name" value="Porins"/>
    <property type="match status" value="1"/>
</dbReference>
<dbReference type="Pfam" id="PF14905">
    <property type="entry name" value="OMP_b-brl_3"/>
    <property type="match status" value="1"/>
</dbReference>
<gene>
    <name evidence="2" type="ORF">HMPREF9018_0040</name>
</gene>
<protein>
    <recommendedName>
        <fullName evidence="1">Outer membrane protein beta-barrel domain-containing protein</fullName>
    </recommendedName>
</protein>
<evidence type="ECO:0000313" key="3">
    <source>
        <dbReference type="Proteomes" id="UP000016016"/>
    </source>
</evidence>
<dbReference type="eggNOG" id="COG4771">
    <property type="taxonomic scope" value="Bacteria"/>
</dbReference>
<evidence type="ECO:0000259" key="1">
    <source>
        <dbReference type="Pfam" id="PF14905"/>
    </source>
</evidence>
<dbReference type="RefSeq" id="WP_008450926.1">
    <property type="nucleotide sequence ID" value="NZ_ADFQ01000102.1"/>
</dbReference>